<reference evidence="10 12" key="1">
    <citation type="submission" date="2015-08" db="EMBL/GenBank/DDBJ databases">
        <title>Genome of Paenibacillus jilunlii.</title>
        <authorList>
            <person name="Sant'Anna F.H."/>
            <person name="Ambrosini A."/>
            <person name="Souza R."/>
            <person name="Bach E."/>
            <person name="Fernandes G."/>
            <person name="Balsanelli E."/>
            <person name="Baura V.A."/>
            <person name="Pedrosa F.O."/>
            <person name="Souza E.M."/>
            <person name="Passaglia L."/>
        </authorList>
    </citation>
    <scope>NUCLEOTIDE SEQUENCE [LARGE SCALE GENOMIC DNA]</scope>
    <source>
        <strain evidence="10 12">DSM 23019</strain>
    </source>
</reference>
<evidence type="ECO:0000256" key="2">
    <source>
        <dbReference type="ARBA" id="ARBA00007069"/>
    </source>
</evidence>
<evidence type="ECO:0000313" key="12">
    <source>
        <dbReference type="Proteomes" id="UP000070252"/>
    </source>
</evidence>
<comment type="subcellular location">
    <subcellularLocation>
        <location evidence="1 8">Cell membrane</location>
        <topology evidence="1 8">Multi-pass membrane protein</topology>
    </subcellularLocation>
</comment>
<dbReference type="EMBL" id="FNGM01000002">
    <property type="protein sequence ID" value="SDL30615.1"/>
    <property type="molecule type" value="Genomic_DNA"/>
</dbReference>
<dbReference type="Pfam" id="PF00528">
    <property type="entry name" value="BPD_transp_1"/>
    <property type="match status" value="1"/>
</dbReference>
<feature type="transmembrane region" description="Helical" evidence="8">
    <location>
        <begin position="9"/>
        <end position="31"/>
    </location>
</feature>
<evidence type="ECO:0000256" key="3">
    <source>
        <dbReference type="ARBA" id="ARBA00022448"/>
    </source>
</evidence>
<evidence type="ECO:0000313" key="13">
    <source>
        <dbReference type="Proteomes" id="UP000182783"/>
    </source>
</evidence>
<organism evidence="11 13">
    <name type="scientific">Paenibacillus jilunlii</name>
    <dbReference type="NCBI Taxonomy" id="682956"/>
    <lineage>
        <taxon>Bacteria</taxon>
        <taxon>Bacillati</taxon>
        <taxon>Bacillota</taxon>
        <taxon>Bacilli</taxon>
        <taxon>Bacillales</taxon>
        <taxon>Paenibacillaceae</taxon>
        <taxon>Paenibacillus</taxon>
    </lineage>
</organism>
<dbReference type="GO" id="GO:0005886">
    <property type="term" value="C:plasma membrane"/>
    <property type="evidence" value="ECO:0007669"/>
    <property type="project" value="UniProtKB-SubCell"/>
</dbReference>
<evidence type="ECO:0000256" key="1">
    <source>
        <dbReference type="ARBA" id="ARBA00004651"/>
    </source>
</evidence>
<feature type="transmembrane region" description="Helical" evidence="8">
    <location>
        <begin position="102"/>
        <end position="122"/>
    </location>
</feature>
<dbReference type="EMBL" id="LIPY01000094">
    <property type="protein sequence ID" value="KWX78502.1"/>
    <property type="molecule type" value="Genomic_DNA"/>
</dbReference>
<reference evidence="11 13" key="2">
    <citation type="submission" date="2016-10" db="EMBL/GenBank/DDBJ databases">
        <authorList>
            <person name="de Groot N.N."/>
        </authorList>
    </citation>
    <scope>NUCLEOTIDE SEQUENCE [LARGE SCALE GENOMIC DNA]</scope>
    <source>
        <strain evidence="11 13">CGMCC 1.10239</strain>
    </source>
</reference>
<dbReference type="Proteomes" id="UP000182783">
    <property type="component" value="Unassembled WGS sequence"/>
</dbReference>
<dbReference type="PROSITE" id="PS50928">
    <property type="entry name" value="ABC_TM1"/>
    <property type="match status" value="1"/>
</dbReference>
<dbReference type="RefSeq" id="WP_062520725.1">
    <property type="nucleotide sequence ID" value="NZ_CP048429.1"/>
</dbReference>
<evidence type="ECO:0000256" key="6">
    <source>
        <dbReference type="ARBA" id="ARBA00022989"/>
    </source>
</evidence>
<feature type="transmembrane region" description="Helical" evidence="8">
    <location>
        <begin position="199"/>
        <end position="225"/>
    </location>
</feature>
<keyword evidence="4" id="KW-1003">Cell membrane</keyword>
<proteinExistence type="inferred from homology"/>
<evidence type="ECO:0000256" key="8">
    <source>
        <dbReference type="RuleBase" id="RU363032"/>
    </source>
</evidence>
<keyword evidence="3 8" id="KW-0813">Transport</keyword>
<dbReference type="PANTHER" id="PTHR42929:SF1">
    <property type="entry name" value="INNER MEMBRANE ABC TRANSPORTER PERMEASE PROTEIN YDCU-RELATED"/>
    <property type="match status" value="1"/>
</dbReference>
<feature type="transmembrane region" description="Helical" evidence="8">
    <location>
        <begin position="155"/>
        <end position="178"/>
    </location>
</feature>
<dbReference type="InterPro" id="IPR000515">
    <property type="entry name" value="MetI-like"/>
</dbReference>
<dbReference type="CDD" id="cd06261">
    <property type="entry name" value="TM_PBP2"/>
    <property type="match status" value="1"/>
</dbReference>
<dbReference type="Gene3D" id="1.10.3720.10">
    <property type="entry name" value="MetI-like"/>
    <property type="match status" value="1"/>
</dbReference>
<accession>A0A1G9IZT4</accession>
<dbReference type="PANTHER" id="PTHR42929">
    <property type="entry name" value="INNER MEMBRANE ABC TRANSPORTER PERMEASE PROTEIN YDCU-RELATED-RELATED"/>
    <property type="match status" value="1"/>
</dbReference>
<keyword evidence="12" id="KW-1185">Reference proteome</keyword>
<dbReference type="InterPro" id="IPR035906">
    <property type="entry name" value="MetI-like_sf"/>
</dbReference>
<keyword evidence="6 8" id="KW-1133">Transmembrane helix</keyword>
<dbReference type="AlphaFoldDB" id="A0A1G9IZT4"/>
<dbReference type="SUPFAM" id="SSF161098">
    <property type="entry name" value="MetI-like"/>
    <property type="match status" value="1"/>
</dbReference>
<protein>
    <submittedName>
        <fullName evidence="10">ABC transporter permease</fullName>
    </submittedName>
    <submittedName>
        <fullName evidence="11">ABC-type spermidine/putrescine transport system, permease component I</fullName>
    </submittedName>
</protein>
<comment type="similarity">
    <text evidence="2">Belongs to the binding-protein-dependent transport system permease family. CysTW subfamily.</text>
</comment>
<evidence type="ECO:0000256" key="5">
    <source>
        <dbReference type="ARBA" id="ARBA00022692"/>
    </source>
</evidence>
<gene>
    <name evidence="10" type="ORF">AML91_05225</name>
    <name evidence="11" type="ORF">SAMN05216191_102265</name>
</gene>
<feature type="transmembrane region" description="Helical" evidence="8">
    <location>
        <begin position="249"/>
        <end position="270"/>
    </location>
</feature>
<feature type="transmembrane region" description="Helical" evidence="8">
    <location>
        <begin position="63"/>
        <end position="90"/>
    </location>
</feature>
<evidence type="ECO:0000313" key="10">
    <source>
        <dbReference type="EMBL" id="KWX78502.1"/>
    </source>
</evidence>
<evidence type="ECO:0000313" key="11">
    <source>
        <dbReference type="EMBL" id="SDL30615.1"/>
    </source>
</evidence>
<evidence type="ECO:0000256" key="4">
    <source>
        <dbReference type="ARBA" id="ARBA00022475"/>
    </source>
</evidence>
<dbReference type="OrthoDB" id="2162374at2"/>
<keyword evidence="5 8" id="KW-0812">Transmembrane</keyword>
<feature type="domain" description="ABC transmembrane type-1" evidence="9">
    <location>
        <begin position="63"/>
        <end position="268"/>
    </location>
</feature>
<keyword evidence="7 8" id="KW-0472">Membrane</keyword>
<evidence type="ECO:0000259" key="9">
    <source>
        <dbReference type="PROSITE" id="PS50928"/>
    </source>
</evidence>
<dbReference type="GO" id="GO:0055085">
    <property type="term" value="P:transmembrane transport"/>
    <property type="evidence" value="ECO:0007669"/>
    <property type="project" value="InterPro"/>
</dbReference>
<name>A0A1G9IZT4_9BACL</name>
<sequence length="281" mass="31528">MSRQAKRGLLGISLVLPSFLILVFIVVLPIIGSLKESLTNDGGGYDLSNYKFLFTDKLMRSNIIFTLEVTVISSLLVLAVSYVLAVYMRFNNGFAVRWIRRMYMIPIFIPTVIATYGLMQLLGNHGWASRILYHLGQDSFPRMIYDMKGIIIANLWFNIPFTTMLLGSALSSVPDAVIESAKDVGAGRLRIFWRLILPLTYKTLLVAVTFVFMGVIGSFTAPYLVGPNAPQMLGVSMEQVFGVFQDRQLAAALAFFTFLLCSFIGYFYVLSMIKEEGMRRS</sequence>
<evidence type="ECO:0000256" key="7">
    <source>
        <dbReference type="ARBA" id="ARBA00023136"/>
    </source>
</evidence>
<dbReference type="Proteomes" id="UP000070252">
    <property type="component" value="Unassembled WGS sequence"/>
</dbReference>